<keyword evidence="7" id="KW-0406">Ion transport</keyword>
<keyword evidence="4" id="KW-0410">Iron transport</keyword>
<evidence type="ECO:0000256" key="7">
    <source>
        <dbReference type="ARBA" id="ARBA00023065"/>
    </source>
</evidence>
<sequence length="839" mass="93025">MKRIVLVNLLLCITANFIFAQSQCILKGKVTGQGHEPIVGANIIIDGQTKGAISDVNGNYLLTDLTAGKIQIKVSFIGYSTQQVTVQLYQGENLQNFMLEESAMLLEGLVVTAQKREERNMDVPIAITSVGNSFIDNINTTQYDGLSDYVPGLQVQLQSPNNPGIVIRGITSDDGDSRVEPRVSVFQDGVSISKSRGSVVELFDIERVEILKGPQGTLFGRSAQIGAMHIIQNKAKSETSGSLKLGYGNYNKNLVSGYFNTPLLKDKLFVRVAGIYNAYDGYIENLSGGTLNGKETLAFRTSLRYMLAEKTRLDVIANWQQDTPPGTSFKSGTYAPLGGDTDPTSFADLDMGEDLGLDRTVWGVTGILKHSFNDTWDLTSTTAYRRFDSDEAFDADGTAAPVLFFHEISKGEQFSQEFRFNFDNDDRFKGFLGTNFFYEDGSQRVPLVTNEGSYLVLLLDNLYGTNNLLVDGVPVIYENYPYLGDDYAQLTGLPFNPANTEAYTNYGENYAADIFADFTYDFTEKFGVTLGLRATYEDITVGYKVDDAETTSYLGMLLGTFPNNLYASTGGEKLTRNESFLSAVGRLAANYKVSNHITTFANVAKGRRPNVINLDATNSEVLNDEIVWSYEVGMKSLFLNNRLQFDLNGYYYDYNHFQTDYVELSDNGGIEMFTDDAGSASALGFELGFQFAFMKSSSLFANYAFIDATFDDEDAHGNKQEYAGNTFRLTPKNSFSLGFNFNPAVSKQMSVYLRPSYAYKSKVYFDEDNDENIAQDAYGLLNFKAGLMYKKSLELGFYMNNALDEKYIIDAGNTGDAFGIPTYIAGPPRFSGVQISYKF</sequence>
<protein>
    <submittedName>
        <fullName evidence="16">Colicin I receptor</fullName>
    </submittedName>
</protein>
<keyword evidence="10 11" id="KW-0998">Cell outer membrane</keyword>
<evidence type="ECO:0000256" key="9">
    <source>
        <dbReference type="ARBA" id="ARBA00023136"/>
    </source>
</evidence>
<dbReference type="Gene3D" id="2.60.40.1120">
    <property type="entry name" value="Carboxypeptidase-like, regulatory domain"/>
    <property type="match status" value="1"/>
</dbReference>
<dbReference type="InterPro" id="IPR036942">
    <property type="entry name" value="Beta-barrel_TonB_sf"/>
</dbReference>
<evidence type="ECO:0000256" key="4">
    <source>
        <dbReference type="ARBA" id="ARBA00022496"/>
    </source>
</evidence>
<evidence type="ECO:0000256" key="8">
    <source>
        <dbReference type="ARBA" id="ARBA00023077"/>
    </source>
</evidence>
<feature type="chain" id="PRO_5004903896" evidence="13">
    <location>
        <begin position="21"/>
        <end position="839"/>
    </location>
</feature>
<comment type="subcellular location">
    <subcellularLocation>
        <location evidence="1 11">Cell outer membrane</location>
        <topology evidence="1 11">Multi-pass membrane protein</topology>
    </subcellularLocation>
</comment>
<evidence type="ECO:0000256" key="1">
    <source>
        <dbReference type="ARBA" id="ARBA00004571"/>
    </source>
</evidence>
<dbReference type="GO" id="GO:0009279">
    <property type="term" value="C:cell outer membrane"/>
    <property type="evidence" value="ECO:0007669"/>
    <property type="project" value="UniProtKB-SubCell"/>
</dbReference>
<organism evidence="16 17">
    <name type="scientific">Saccharicrinis fermentans DSM 9555 = JCM 21142</name>
    <dbReference type="NCBI Taxonomy" id="869213"/>
    <lineage>
        <taxon>Bacteria</taxon>
        <taxon>Pseudomonadati</taxon>
        <taxon>Bacteroidota</taxon>
        <taxon>Bacteroidia</taxon>
        <taxon>Marinilabiliales</taxon>
        <taxon>Marinilabiliaceae</taxon>
        <taxon>Saccharicrinis</taxon>
    </lineage>
</organism>
<reference evidence="16 17" key="1">
    <citation type="journal article" date="2014" name="Genome Announc.">
        <title>Draft Genome Sequence of Cytophaga fermentans JCM 21142T, a Facultative Anaerobe Isolated from Marine Mud.</title>
        <authorList>
            <person name="Starns D."/>
            <person name="Oshima K."/>
            <person name="Suda W."/>
            <person name="Iino T."/>
            <person name="Yuki M."/>
            <person name="Inoue J."/>
            <person name="Kitamura K."/>
            <person name="Iida T."/>
            <person name="Darby A."/>
            <person name="Hattori M."/>
            <person name="Ohkuma M."/>
        </authorList>
    </citation>
    <scope>NUCLEOTIDE SEQUENCE [LARGE SCALE GENOMIC DNA]</scope>
    <source>
        <strain evidence="16 17">JCM 21142</strain>
    </source>
</reference>
<evidence type="ECO:0000256" key="13">
    <source>
        <dbReference type="SAM" id="SignalP"/>
    </source>
</evidence>
<evidence type="ECO:0000313" key="17">
    <source>
        <dbReference type="Proteomes" id="UP000019402"/>
    </source>
</evidence>
<dbReference type="Pfam" id="PF13715">
    <property type="entry name" value="CarbopepD_reg_2"/>
    <property type="match status" value="1"/>
</dbReference>
<dbReference type="PANTHER" id="PTHR32552">
    <property type="entry name" value="FERRICHROME IRON RECEPTOR-RELATED"/>
    <property type="match status" value="1"/>
</dbReference>
<dbReference type="RefSeq" id="WP_027472606.1">
    <property type="nucleotide sequence ID" value="NZ_BAMD01000002.1"/>
</dbReference>
<keyword evidence="5 11" id="KW-0812">Transmembrane</keyword>
<dbReference type="InterPro" id="IPR012910">
    <property type="entry name" value="Plug_dom"/>
</dbReference>
<dbReference type="GO" id="GO:0006826">
    <property type="term" value="P:iron ion transport"/>
    <property type="evidence" value="ECO:0007669"/>
    <property type="project" value="UniProtKB-KW"/>
</dbReference>
<accession>W7Y1B6</accession>
<evidence type="ECO:0000256" key="10">
    <source>
        <dbReference type="ARBA" id="ARBA00023237"/>
    </source>
</evidence>
<keyword evidence="3 11" id="KW-1134">Transmembrane beta strand</keyword>
<dbReference type="Proteomes" id="UP000019402">
    <property type="component" value="Unassembled WGS sequence"/>
</dbReference>
<keyword evidence="9 11" id="KW-0472">Membrane</keyword>
<dbReference type="eggNOG" id="COG4773">
    <property type="taxonomic scope" value="Bacteria"/>
</dbReference>
<proteinExistence type="inferred from homology"/>
<dbReference type="Gene3D" id="2.40.170.20">
    <property type="entry name" value="TonB-dependent receptor, beta-barrel domain"/>
    <property type="match status" value="1"/>
</dbReference>
<keyword evidence="8 12" id="KW-0798">TonB box</keyword>
<keyword evidence="13" id="KW-0732">Signal</keyword>
<dbReference type="STRING" id="869213.GCA_000517085_03147"/>
<dbReference type="SUPFAM" id="SSF49464">
    <property type="entry name" value="Carboxypeptidase regulatory domain-like"/>
    <property type="match status" value="1"/>
</dbReference>
<keyword evidence="17" id="KW-1185">Reference proteome</keyword>
<dbReference type="PANTHER" id="PTHR32552:SF81">
    <property type="entry name" value="TONB-DEPENDENT OUTER MEMBRANE RECEPTOR"/>
    <property type="match status" value="1"/>
</dbReference>
<dbReference type="InterPro" id="IPR000531">
    <property type="entry name" value="Beta-barrel_TonB"/>
</dbReference>
<dbReference type="Pfam" id="PF07715">
    <property type="entry name" value="Plug"/>
    <property type="match status" value="1"/>
</dbReference>
<feature type="domain" description="TonB-dependent receptor-like beta-barrel" evidence="14">
    <location>
        <begin position="317"/>
        <end position="801"/>
    </location>
</feature>
<feature type="domain" description="TonB-dependent receptor plug" evidence="15">
    <location>
        <begin position="120"/>
        <end position="226"/>
    </location>
</feature>
<feature type="signal peptide" evidence="13">
    <location>
        <begin position="1"/>
        <end position="20"/>
    </location>
</feature>
<dbReference type="EMBL" id="BAMD01000002">
    <property type="protein sequence ID" value="GAF01742.1"/>
    <property type="molecule type" value="Genomic_DNA"/>
</dbReference>
<evidence type="ECO:0000256" key="6">
    <source>
        <dbReference type="ARBA" id="ARBA00023004"/>
    </source>
</evidence>
<dbReference type="AlphaFoldDB" id="W7Y1B6"/>
<evidence type="ECO:0000259" key="14">
    <source>
        <dbReference type="Pfam" id="PF00593"/>
    </source>
</evidence>
<gene>
    <name evidence="16" type="ORF">JCM21142_358</name>
</gene>
<evidence type="ECO:0000256" key="5">
    <source>
        <dbReference type="ARBA" id="ARBA00022692"/>
    </source>
</evidence>
<dbReference type="OrthoDB" id="1109208at2"/>
<name>W7Y1B6_9BACT</name>
<dbReference type="InterPro" id="IPR008969">
    <property type="entry name" value="CarboxyPept-like_regulatory"/>
</dbReference>
<evidence type="ECO:0000256" key="12">
    <source>
        <dbReference type="RuleBase" id="RU003357"/>
    </source>
</evidence>
<dbReference type="InterPro" id="IPR039426">
    <property type="entry name" value="TonB-dep_rcpt-like"/>
</dbReference>
<comment type="caution">
    <text evidence="16">The sequence shown here is derived from an EMBL/GenBank/DDBJ whole genome shotgun (WGS) entry which is preliminary data.</text>
</comment>
<evidence type="ECO:0000313" key="16">
    <source>
        <dbReference type="EMBL" id="GAF01742.1"/>
    </source>
</evidence>
<evidence type="ECO:0000259" key="15">
    <source>
        <dbReference type="Pfam" id="PF07715"/>
    </source>
</evidence>
<evidence type="ECO:0000256" key="11">
    <source>
        <dbReference type="PROSITE-ProRule" id="PRU01360"/>
    </source>
</evidence>
<evidence type="ECO:0000256" key="3">
    <source>
        <dbReference type="ARBA" id="ARBA00022452"/>
    </source>
</evidence>
<keyword evidence="16" id="KW-0675">Receptor</keyword>
<evidence type="ECO:0000256" key="2">
    <source>
        <dbReference type="ARBA" id="ARBA00022448"/>
    </source>
</evidence>
<keyword evidence="6" id="KW-0408">Iron</keyword>
<comment type="similarity">
    <text evidence="11 12">Belongs to the TonB-dependent receptor family.</text>
</comment>
<dbReference type="SUPFAM" id="SSF56935">
    <property type="entry name" value="Porins"/>
    <property type="match status" value="1"/>
</dbReference>
<dbReference type="PROSITE" id="PS52016">
    <property type="entry name" value="TONB_DEPENDENT_REC_3"/>
    <property type="match status" value="1"/>
</dbReference>
<dbReference type="Pfam" id="PF00593">
    <property type="entry name" value="TonB_dep_Rec_b-barrel"/>
    <property type="match status" value="1"/>
</dbReference>
<keyword evidence="2 11" id="KW-0813">Transport</keyword>